<protein>
    <submittedName>
        <fullName evidence="1">Uncharacterized protein</fullName>
    </submittedName>
</protein>
<organism evidence="1">
    <name type="scientific">uncultured marine thaumarchaeote KM3_106_G11</name>
    <dbReference type="NCBI Taxonomy" id="1455984"/>
    <lineage>
        <taxon>Archaea</taxon>
        <taxon>Nitrososphaerota</taxon>
        <taxon>environmental samples</taxon>
    </lineage>
</organism>
<proteinExistence type="predicted"/>
<accession>A0A075G6J8</accession>
<name>A0A075G6J8_9ARCH</name>
<evidence type="ECO:0000313" key="1">
    <source>
        <dbReference type="EMBL" id="AIE99243.1"/>
    </source>
</evidence>
<dbReference type="EMBL" id="KF900558">
    <property type="protein sequence ID" value="AIE99243.1"/>
    <property type="molecule type" value="Genomic_DNA"/>
</dbReference>
<dbReference type="AlphaFoldDB" id="A0A075G6J8"/>
<reference evidence="1" key="1">
    <citation type="journal article" date="2014" name="Genome Biol. Evol.">
        <title>Pangenome evidence for extensive interdomain horizontal transfer affecting lineage core and shell genes in uncultured planktonic thaumarchaeota and euryarchaeota.</title>
        <authorList>
            <person name="Deschamps P."/>
            <person name="Zivanovic Y."/>
            <person name="Moreira D."/>
            <person name="Rodriguez-Valera F."/>
            <person name="Lopez-Garcia P."/>
        </authorList>
    </citation>
    <scope>NUCLEOTIDE SEQUENCE</scope>
</reference>
<sequence>MSKKPIVGGIILAAIIGVVFVGAQINPDNPENEKSPNSEVWSTRMVGSEVSHSGTSEYRSWPIWNGDAHQYSSITLTIKVPYKFDFVAMGDSPKWIKISVGDFSELLYLEGTLVGTGISEYYTWNYVGNKEFSLTKVCKDCDITVERHGNLEGSVTISLSR</sequence>